<evidence type="ECO:0000313" key="3">
    <source>
        <dbReference type="Proteomes" id="UP000192927"/>
    </source>
</evidence>
<feature type="signal peptide" evidence="1">
    <location>
        <begin position="1"/>
        <end position="16"/>
    </location>
</feature>
<keyword evidence="3" id="KW-1185">Reference proteome</keyword>
<evidence type="ECO:0000256" key="1">
    <source>
        <dbReference type="SAM" id="SignalP"/>
    </source>
</evidence>
<keyword evidence="1" id="KW-0732">Signal</keyword>
<dbReference type="EMBL" id="FWEW01000613">
    <property type="protein sequence ID" value="SLM35279.1"/>
    <property type="molecule type" value="Genomic_DNA"/>
</dbReference>
<accession>A0A1W5CX97</accession>
<dbReference type="PANTHER" id="PTHR36578">
    <property type="entry name" value="CHROMOSOME 15, WHOLE GENOME SHOTGUN SEQUENCE"/>
    <property type="match status" value="1"/>
</dbReference>
<feature type="chain" id="PRO_5013026490" evidence="1">
    <location>
        <begin position="17"/>
        <end position="360"/>
    </location>
</feature>
<proteinExistence type="predicted"/>
<evidence type="ECO:0000313" key="2">
    <source>
        <dbReference type="EMBL" id="SLM35279.1"/>
    </source>
</evidence>
<dbReference type="AlphaFoldDB" id="A0A1W5CX97"/>
<sequence length="360" mass="38374">MRTAVLVSALIGLAAAAPRPQDIEFDVVDTAATITEQGPAVTAVSQVISNDPAAAASTVYAAVLADPTDVTPTTTERSLEERGVDVSAPCAVQPDGYGPKTTPDTVADFMANPLYDEIASAAPVPQGYNLVFASLNGSCNANTYLGLTTLQSYDTIKCQQLCDTAPLCTAFNIYMERDPSVNPNATMGCPNPPSIVNYKCTLWGAGVTVQSASNTGQWRTQFQVAIRGSNGYVKNAPPPAQTNFTGPVEFGGAINAPSSYMGVKYFSGPYDVFQCAAACQANTAYDHRHPKSDGSYSACNFFNSYVLSINNVPQGTYCSLYTQPWDKTYSTNYGQYRGSDYYSVSMSYGYTLAPQDQGHI</sequence>
<protein>
    <submittedName>
        <fullName evidence="2">Uncharacterized protein</fullName>
    </submittedName>
</protein>
<dbReference type="PANTHER" id="PTHR36578:SF1">
    <property type="entry name" value="APPLE DOMAIN-CONTAINING PROTEIN"/>
    <property type="match status" value="1"/>
</dbReference>
<reference evidence="3" key="1">
    <citation type="submission" date="2017-03" db="EMBL/GenBank/DDBJ databases">
        <authorList>
            <person name="Sharma R."/>
            <person name="Thines M."/>
        </authorList>
    </citation>
    <scope>NUCLEOTIDE SEQUENCE [LARGE SCALE GENOMIC DNA]</scope>
</reference>
<organism evidence="2 3">
    <name type="scientific">Lasallia pustulata</name>
    <dbReference type="NCBI Taxonomy" id="136370"/>
    <lineage>
        <taxon>Eukaryota</taxon>
        <taxon>Fungi</taxon>
        <taxon>Dikarya</taxon>
        <taxon>Ascomycota</taxon>
        <taxon>Pezizomycotina</taxon>
        <taxon>Lecanoromycetes</taxon>
        <taxon>OSLEUM clade</taxon>
        <taxon>Umbilicariomycetidae</taxon>
        <taxon>Umbilicariales</taxon>
        <taxon>Umbilicariaceae</taxon>
        <taxon>Lasallia</taxon>
    </lineage>
</organism>
<name>A0A1W5CX97_9LECA</name>
<dbReference type="Proteomes" id="UP000192927">
    <property type="component" value="Unassembled WGS sequence"/>
</dbReference>